<feature type="compositionally biased region" description="Basic and acidic residues" evidence="1">
    <location>
        <begin position="138"/>
        <end position="148"/>
    </location>
</feature>
<dbReference type="InterPro" id="IPR036397">
    <property type="entry name" value="RNaseH_sf"/>
</dbReference>
<name>A0A4Y9ZSR6_9AGAM</name>
<feature type="compositionally biased region" description="Basic and acidic residues" evidence="1">
    <location>
        <begin position="120"/>
        <end position="129"/>
    </location>
</feature>
<proteinExistence type="predicted"/>
<feature type="region of interest" description="Disordered" evidence="1">
    <location>
        <begin position="1"/>
        <end position="88"/>
    </location>
</feature>
<sequence length="812" mass="92925">MPAKSKANRARARNLRSRGQTHRDPTPEIQFPEPVSPDDLGSDLEAEWDSEWDENDSPALTDVPDDDSDLEVEPDLDEEEKRVQNEADLAAFNNRLRKGLADALAIEKHEKQEGKKRRGTRYDGFGKRTTERKRARTKKEADNDERRGFRQMSLAAMFRSSSAPSEPELSSDCGEVSARIVCLSKSEGLTEGQIDSSQQDLLDDGTDVDEAESPDETSASQKLSALMDEYRAQNQMTDTVAFLPTADAEAMNISANQYHHEDKERLRRARNELTKLAKSKKLDVLFRSRINLMVGSLNLFLNADTSFSWREASAIVAKTAERKESTARSIRDWIHAYLKSGKLPLHQYGRFSSSILEEEDFAQQIQLHLLEIAKDGYVRAQDIVDYVAKPEIQEQLSNTGRKKTTISVRTAQRWLHKMSWRYGKKKNGMYIDGHEREDVVDYRNNFVIRWKEYEQRMVHYDQDGNASAPTGFPVPQGPRFRLYLITHDESTFYQNDRRRQVWSHPSQGPTPQPKGDGESLMVSDFLCPDLGRLVHECQEARIFFRAGNNRDGWFNNGHLLAQTEKAIDIFEALTHRQATGLFMFDNALNHKKRADDALSSTKMPKRPKCGWSNVKDGPKMRDGILPDGTRQPLYFSDDHPTMPGWFKGMEVIIRERGLWPDNGLPAACVPRCNKDGTDCCCRRVLYHQADFAGQKSALEELIERRGHICDFYPKFHCELNFIEQYWGAAKLRYRISPRTSNFAEMERNIKASLDDVPLLTIRRYANRSARFISAYGQGLSGPQAAWANRRYHGHRVLPPEMVAEVKKSLPNR</sequence>
<feature type="region of interest" description="Disordered" evidence="1">
    <location>
        <begin position="107"/>
        <end position="151"/>
    </location>
</feature>
<dbReference type="EMBL" id="SFCI01000868">
    <property type="protein sequence ID" value="TFY77605.1"/>
    <property type="molecule type" value="Genomic_DNA"/>
</dbReference>
<dbReference type="Proteomes" id="UP000298061">
    <property type="component" value="Unassembled WGS sequence"/>
</dbReference>
<protein>
    <submittedName>
        <fullName evidence="2">Uncharacterized protein</fullName>
    </submittedName>
</protein>
<dbReference type="OrthoDB" id="6511194at2759"/>
<feature type="compositionally biased region" description="Acidic residues" evidence="1">
    <location>
        <begin position="201"/>
        <end position="215"/>
    </location>
</feature>
<evidence type="ECO:0000256" key="1">
    <source>
        <dbReference type="SAM" id="MobiDB-lite"/>
    </source>
</evidence>
<comment type="caution">
    <text evidence="2">The sequence shown here is derived from an EMBL/GenBank/DDBJ whole genome shotgun (WGS) entry which is preliminary data.</text>
</comment>
<evidence type="ECO:0000313" key="3">
    <source>
        <dbReference type="Proteomes" id="UP000298061"/>
    </source>
</evidence>
<feature type="region of interest" description="Disordered" evidence="1">
    <location>
        <begin position="498"/>
        <end position="518"/>
    </location>
</feature>
<keyword evidence="3" id="KW-1185">Reference proteome</keyword>
<feature type="compositionally biased region" description="Acidic residues" evidence="1">
    <location>
        <begin position="40"/>
        <end position="56"/>
    </location>
</feature>
<dbReference type="Gene3D" id="3.30.420.10">
    <property type="entry name" value="Ribonuclease H-like superfamily/Ribonuclease H"/>
    <property type="match status" value="1"/>
</dbReference>
<dbReference type="PANTHER" id="PTHR35871:SF1">
    <property type="entry name" value="CXC1-LIKE CYSTEINE CLUSTER ASSOCIATED WITH KDZ TRANSPOSASES DOMAIN-CONTAINING PROTEIN"/>
    <property type="match status" value="1"/>
</dbReference>
<accession>A0A4Y9ZSR6</accession>
<organism evidence="2 3">
    <name type="scientific">Hericium alpestre</name>
    <dbReference type="NCBI Taxonomy" id="135208"/>
    <lineage>
        <taxon>Eukaryota</taxon>
        <taxon>Fungi</taxon>
        <taxon>Dikarya</taxon>
        <taxon>Basidiomycota</taxon>
        <taxon>Agaricomycotina</taxon>
        <taxon>Agaricomycetes</taxon>
        <taxon>Russulales</taxon>
        <taxon>Hericiaceae</taxon>
        <taxon>Hericium</taxon>
    </lineage>
</organism>
<feature type="compositionally biased region" description="Acidic residues" evidence="1">
    <location>
        <begin position="63"/>
        <end position="78"/>
    </location>
</feature>
<dbReference type="GO" id="GO:0003676">
    <property type="term" value="F:nucleic acid binding"/>
    <property type="evidence" value="ECO:0007669"/>
    <property type="project" value="InterPro"/>
</dbReference>
<dbReference type="PANTHER" id="PTHR35871">
    <property type="entry name" value="EXPRESSED PROTEIN"/>
    <property type="match status" value="1"/>
</dbReference>
<feature type="compositionally biased region" description="Basic residues" evidence="1">
    <location>
        <begin position="1"/>
        <end position="20"/>
    </location>
</feature>
<evidence type="ECO:0000313" key="2">
    <source>
        <dbReference type="EMBL" id="TFY77605.1"/>
    </source>
</evidence>
<feature type="region of interest" description="Disordered" evidence="1">
    <location>
        <begin position="189"/>
        <end position="220"/>
    </location>
</feature>
<gene>
    <name evidence="2" type="ORF">EWM64_g6409</name>
</gene>
<reference evidence="2 3" key="1">
    <citation type="submission" date="2019-02" db="EMBL/GenBank/DDBJ databases">
        <title>Genome sequencing of the rare red list fungi Hericium alpestre (H. flagellum).</title>
        <authorList>
            <person name="Buettner E."/>
            <person name="Kellner H."/>
        </authorList>
    </citation>
    <scope>NUCLEOTIDE SEQUENCE [LARGE SCALE GENOMIC DNA]</scope>
    <source>
        <strain evidence="2 3">DSM 108284</strain>
    </source>
</reference>
<dbReference type="AlphaFoldDB" id="A0A4Y9ZSR6"/>